<accession>A0ACC3S7R6</accession>
<name>A0ACC3S7R6_9PEZI</name>
<comment type="caution">
    <text evidence="1">The sequence shown here is derived from an EMBL/GenBank/DDBJ whole genome shotgun (WGS) entry which is preliminary data.</text>
</comment>
<keyword evidence="2" id="KW-1185">Reference proteome</keyword>
<reference evidence="1" key="1">
    <citation type="submission" date="2024-02" db="EMBL/GenBank/DDBJ databases">
        <title>Metagenome Assembled Genome of Zalaria obscura JY119.</title>
        <authorList>
            <person name="Vighnesh L."/>
            <person name="Jagadeeshwari U."/>
            <person name="Venkata Ramana C."/>
            <person name="Sasikala C."/>
        </authorList>
    </citation>
    <scope>NUCLEOTIDE SEQUENCE</scope>
    <source>
        <strain evidence="1">JY119</strain>
    </source>
</reference>
<gene>
    <name evidence="1" type="ORF">M8818_006067</name>
</gene>
<organism evidence="1 2">
    <name type="scientific">Zalaria obscura</name>
    <dbReference type="NCBI Taxonomy" id="2024903"/>
    <lineage>
        <taxon>Eukaryota</taxon>
        <taxon>Fungi</taxon>
        <taxon>Dikarya</taxon>
        <taxon>Ascomycota</taxon>
        <taxon>Pezizomycotina</taxon>
        <taxon>Dothideomycetes</taxon>
        <taxon>Dothideomycetidae</taxon>
        <taxon>Dothideales</taxon>
        <taxon>Zalariaceae</taxon>
        <taxon>Zalaria</taxon>
    </lineage>
</organism>
<evidence type="ECO:0000313" key="2">
    <source>
        <dbReference type="Proteomes" id="UP001320706"/>
    </source>
</evidence>
<evidence type="ECO:0000313" key="1">
    <source>
        <dbReference type="EMBL" id="KAK8200752.1"/>
    </source>
</evidence>
<proteinExistence type="predicted"/>
<dbReference type="Proteomes" id="UP001320706">
    <property type="component" value="Unassembled WGS sequence"/>
</dbReference>
<protein>
    <submittedName>
        <fullName evidence="1">Uncharacterized protein</fullName>
    </submittedName>
</protein>
<sequence length="111" mass="12011">MEGKSMDERRDSAIGGTKNSASQEVLTTKSAGNRPDEQHSGPEHAHGSSTEHHTALSHFAQALDKLSVVWNPGDAVDWAEQDISALDRVQQGAEHLALALHDVCTLRCVQM</sequence>
<dbReference type="EMBL" id="JAMKPW020000038">
    <property type="protein sequence ID" value="KAK8200752.1"/>
    <property type="molecule type" value="Genomic_DNA"/>
</dbReference>